<dbReference type="PANTHER" id="PTHR10285">
    <property type="entry name" value="URIDINE KINASE"/>
    <property type="match status" value="1"/>
</dbReference>
<dbReference type="InterPro" id="IPR006083">
    <property type="entry name" value="PRK/URK"/>
</dbReference>
<dbReference type="Gene3D" id="3.40.50.300">
    <property type="entry name" value="P-loop containing nucleotide triphosphate hydrolases"/>
    <property type="match status" value="1"/>
</dbReference>
<dbReference type="InterPro" id="IPR027417">
    <property type="entry name" value="P-loop_NTPase"/>
</dbReference>
<dbReference type="GeneID" id="19881951"/>
<dbReference type="InParanoid" id="L2GLL3"/>
<dbReference type="HOGENOM" id="CLU_059424_0_0_1"/>
<proteinExistence type="predicted"/>
<dbReference type="VEuPathDB" id="MicrosporidiaDB:VICG_01240"/>
<dbReference type="EMBL" id="JH370139">
    <property type="protein sequence ID" value="ELA41736.1"/>
    <property type="molecule type" value="Genomic_DNA"/>
</dbReference>
<dbReference type="Pfam" id="PF00485">
    <property type="entry name" value="PRK"/>
    <property type="match status" value="1"/>
</dbReference>
<dbReference type="OrthoDB" id="2195084at2759"/>
<dbReference type="STRING" id="993615.L2GLL3"/>
<feature type="domain" description="Phosphoribulokinase/uridine kinase" evidence="1">
    <location>
        <begin position="24"/>
        <end position="147"/>
    </location>
</feature>
<dbReference type="Proteomes" id="UP000011082">
    <property type="component" value="Unassembled WGS sequence"/>
</dbReference>
<name>L2GLL3_VITCO</name>
<dbReference type="GO" id="GO:0016301">
    <property type="term" value="F:kinase activity"/>
    <property type="evidence" value="ECO:0007669"/>
    <property type="project" value="InterPro"/>
</dbReference>
<dbReference type="AlphaFoldDB" id="L2GLL3"/>
<dbReference type="SUPFAM" id="SSF52540">
    <property type="entry name" value="P-loop containing nucleoside triphosphate hydrolases"/>
    <property type="match status" value="1"/>
</dbReference>
<evidence type="ECO:0000313" key="2">
    <source>
        <dbReference type="EMBL" id="ELA41736.1"/>
    </source>
</evidence>
<dbReference type="OMA" id="NICKNRM"/>
<sequence length="287" mass="32973">MCPKSDNFVKNIFGGDFDPKKKYVIAIQGVSTSGKSTFVEKLKDVLANRCRKSCKVVAVSTDNFYMDNPFKTQSQEEIGRYDFDNPAAIDWNAMFKCFKSYLSDDKKCTKSSYDFISKIRSETQIENPGFNVIIVEGIFAHNLFNEKIFNVSQYDSFNSAKEVTAPYIENTYINKLPKFKILKLFLDLDKETMLRARIRVDRLRSKMSKEESIARFNNFVYPATLKWVKTANSCNTHKILARGTRNIDECSKVFTEIANFFGAGITEEYLSSYLSQLANAIHEDEMD</sequence>
<organism evidence="2 3">
    <name type="scientific">Vittaforma corneae (strain ATCC 50505)</name>
    <name type="common">Microsporidian parasite</name>
    <name type="synonym">Nosema corneum</name>
    <dbReference type="NCBI Taxonomy" id="993615"/>
    <lineage>
        <taxon>Eukaryota</taxon>
        <taxon>Fungi</taxon>
        <taxon>Fungi incertae sedis</taxon>
        <taxon>Microsporidia</taxon>
        <taxon>Nosematidae</taxon>
        <taxon>Vittaforma</taxon>
    </lineage>
</organism>
<dbReference type="GO" id="GO:0005524">
    <property type="term" value="F:ATP binding"/>
    <property type="evidence" value="ECO:0007669"/>
    <property type="project" value="InterPro"/>
</dbReference>
<evidence type="ECO:0000313" key="3">
    <source>
        <dbReference type="Proteomes" id="UP000011082"/>
    </source>
</evidence>
<dbReference type="RefSeq" id="XP_007604686.1">
    <property type="nucleotide sequence ID" value="XM_007604624.1"/>
</dbReference>
<keyword evidence="3" id="KW-1185">Reference proteome</keyword>
<accession>L2GLL3</accession>
<evidence type="ECO:0000259" key="1">
    <source>
        <dbReference type="Pfam" id="PF00485"/>
    </source>
</evidence>
<gene>
    <name evidence="2" type="ORF">VICG_01240</name>
</gene>
<reference evidence="3" key="1">
    <citation type="submission" date="2011-05" db="EMBL/GenBank/DDBJ databases">
        <title>The genome sequence of Vittaforma corneae strain ATCC 50505.</title>
        <authorList>
            <consortium name="The Broad Institute Genome Sequencing Platform"/>
            <person name="Cuomo C."/>
            <person name="Didier E."/>
            <person name="Bowers L."/>
            <person name="Young S.K."/>
            <person name="Zeng Q."/>
            <person name="Gargeya S."/>
            <person name="Fitzgerald M."/>
            <person name="Haas B."/>
            <person name="Abouelleil A."/>
            <person name="Alvarado L."/>
            <person name="Arachchi H.M."/>
            <person name="Berlin A."/>
            <person name="Chapman S.B."/>
            <person name="Gearin G."/>
            <person name="Goldberg J."/>
            <person name="Griggs A."/>
            <person name="Gujja S."/>
            <person name="Hansen M."/>
            <person name="Heiman D."/>
            <person name="Howarth C."/>
            <person name="Larimer J."/>
            <person name="Lui A."/>
            <person name="MacDonald P.J.P."/>
            <person name="McCowen C."/>
            <person name="Montmayeur A."/>
            <person name="Murphy C."/>
            <person name="Neiman D."/>
            <person name="Pearson M."/>
            <person name="Priest M."/>
            <person name="Roberts A."/>
            <person name="Saif S."/>
            <person name="Shea T."/>
            <person name="Sisk P."/>
            <person name="Stolte C."/>
            <person name="Sykes S."/>
            <person name="Wortman J."/>
            <person name="Nusbaum C."/>
            <person name="Birren B."/>
        </authorList>
    </citation>
    <scope>NUCLEOTIDE SEQUENCE [LARGE SCALE GENOMIC DNA]</scope>
    <source>
        <strain evidence="3">ATCC 50505</strain>
    </source>
</reference>
<protein>
    <recommendedName>
        <fullName evidence="1">Phosphoribulokinase/uridine kinase domain-containing protein</fullName>
    </recommendedName>
</protein>